<dbReference type="PANTHER" id="PTHR43133">
    <property type="entry name" value="RNA POLYMERASE ECF-TYPE SIGMA FACTO"/>
    <property type="match status" value="1"/>
</dbReference>
<dbReference type="InterPro" id="IPR000838">
    <property type="entry name" value="RNA_pol_sigma70_ECF_CS"/>
</dbReference>
<gene>
    <name evidence="13" type="ORF">FB564_1209</name>
    <name evidence="12" type="ORF">Sar04_13670</name>
</gene>
<dbReference type="SUPFAM" id="SSF88659">
    <property type="entry name" value="Sigma3 and sigma4 domains of RNA polymerase sigma factors"/>
    <property type="match status" value="1"/>
</dbReference>
<name>A0A542XJV4_SALAC</name>
<dbReference type="InterPro" id="IPR013249">
    <property type="entry name" value="RNA_pol_sigma70_r4_t2"/>
</dbReference>
<dbReference type="Gene3D" id="1.10.10.10">
    <property type="entry name" value="Winged helix-like DNA-binding domain superfamily/Winged helix DNA-binding domain"/>
    <property type="match status" value="1"/>
</dbReference>
<evidence type="ECO:0000256" key="1">
    <source>
        <dbReference type="ARBA" id="ARBA00010641"/>
    </source>
</evidence>
<feature type="compositionally biased region" description="Basic and acidic residues" evidence="8">
    <location>
        <begin position="95"/>
        <end position="104"/>
    </location>
</feature>
<dbReference type="GO" id="GO:0006950">
    <property type="term" value="P:response to stress"/>
    <property type="evidence" value="ECO:0007669"/>
    <property type="project" value="UniProtKB-ARBA"/>
</dbReference>
<keyword evidence="5 7" id="KW-0238">DNA-binding</keyword>
<evidence type="ECO:0000256" key="4">
    <source>
        <dbReference type="ARBA" id="ARBA00023082"/>
    </source>
</evidence>
<sequence>MTVDGAVRADFSQLAAPLRRELLVHCYRMLGSMHDAEDLVQETYLRAWRSYDGFEGRSSLRTWLYRIATTVCLRAMENRGRRPLPVGLGAPGADPEERPIHDGETPWLEPLPDALLRREREDPAAIVSARQSVRLAFVAALQHLPPRQRAVLILRDVLQWRAVEVADLLGGSPAAVNSLLQRARATLGHLSPREDRVTEPTTAAERELLDRYVTAFEAKDIAGLVRLFASDAVWEMPPYTSWYRGPRDIGRHLALRCLATPGPVRLVPTAANGQPALAGYVAAGGSTFALTNLQVLSVTSTAITRITVFSDPRLFTAFGLPASVAAAQMNELATANGC</sequence>
<dbReference type="InterPro" id="IPR013324">
    <property type="entry name" value="RNA_pol_sigma_r3/r4-like"/>
</dbReference>
<evidence type="ECO:0000256" key="7">
    <source>
        <dbReference type="RuleBase" id="RU000716"/>
    </source>
</evidence>
<evidence type="ECO:0000313" key="13">
    <source>
        <dbReference type="EMBL" id="TQL36131.1"/>
    </source>
</evidence>
<keyword evidence="4 7" id="KW-0731">Sigma factor</keyword>
<evidence type="ECO:0000259" key="11">
    <source>
        <dbReference type="Pfam" id="PF12680"/>
    </source>
</evidence>
<dbReference type="InterPro" id="IPR013325">
    <property type="entry name" value="RNA_pol_sigma_r2"/>
</dbReference>
<feature type="domain" description="RNA polymerase sigma factor 70 region 4 type 2" evidence="10">
    <location>
        <begin position="135"/>
        <end position="187"/>
    </location>
</feature>
<dbReference type="Gene3D" id="3.10.450.50">
    <property type="match status" value="1"/>
</dbReference>
<proteinExistence type="inferred from homology"/>
<keyword evidence="3 7" id="KW-0805">Transcription regulation</keyword>
<evidence type="ECO:0000313" key="14">
    <source>
        <dbReference type="Proteomes" id="UP000315983"/>
    </source>
</evidence>
<protein>
    <recommendedName>
        <fullName evidence="7">RNA polymerase sigma factor</fullName>
    </recommendedName>
</protein>
<dbReference type="GO" id="GO:0016987">
    <property type="term" value="F:sigma factor activity"/>
    <property type="evidence" value="ECO:0007669"/>
    <property type="project" value="UniProtKB-KW"/>
</dbReference>
<feature type="domain" description="RNA polymerase sigma-70 region 2" evidence="9">
    <location>
        <begin position="18"/>
        <end position="81"/>
    </location>
</feature>
<dbReference type="NCBIfam" id="TIGR02960">
    <property type="entry name" value="SigX5"/>
    <property type="match status" value="1"/>
</dbReference>
<evidence type="ECO:0000256" key="2">
    <source>
        <dbReference type="ARBA" id="ARBA00011344"/>
    </source>
</evidence>
<dbReference type="Gene3D" id="1.10.1740.10">
    <property type="match status" value="1"/>
</dbReference>
<accession>A0A542XJV4</accession>
<comment type="subunit">
    <text evidence="2">Interacts transiently with the RNA polymerase catalytic core formed by RpoA, RpoB, RpoC and RpoZ (2 alpha, 1 beta, 1 beta' and 1 omega subunit) to form the RNA polymerase holoenzyme that can initiate transcription.</text>
</comment>
<dbReference type="InterPro" id="IPR007627">
    <property type="entry name" value="RNA_pol_sigma70_r2"/>
</dbReference>
<evidence type="ECO:0000256" key="5">
    <source>
        <dbReference type="ARBA" id="ARBA00023125"/>
    </source>
</evidence>
<evidence type="ECO:0000259" key="10">
    <source>
        <dbReference type="Pfam" id="PF08281"/>
    </source>
</evidence>
<reference evidence="13 14" key="1">
    <citation type="submission" date="2019-06" db="EMBL/GenBank/DDBJ databases">
        <title>Sequencing the genomes of 1000 actinobacteria strains.</title>
        <authorList>
            <person name="Klenk H.-P."/>
        </authorList>
    </citation>
    <scope>NUCLEOTIDE SEQUENCE [LARGE SCALE GENOMIC DNA]</scope>
    <source>
        <strain evidence="13 14">DSM 44819</strain>
    </source>
</reference>
<comment type="caution">
    <text evidence="13">The sequence shown here is derived from an EMBL/GenBank/DDBJ whole genome shotgun (WGS) entry which is preliminary data.</text>
</comment>
<dbReference type="RefSeq" id="WP_018800420.1">
    <property type="nucleotide sequence ID" value="NZ_BOQM01000009.1"/>
</dbReference>
<dbReference type="AlphaFoldDB" id="A0A542XJV4"/>
<dbReference type="InterPro" id="IPR039425">
    <property type="entry name" value="RNA_pol_sigma-70-like"/>
</dbReference>
<dbReference type="PROSITE" id="PS01063">
    <property type="entry name" value="SIGMA70_ECF"/>
    <property type="match status" value="1"/>
</dbReference>
<feature type="region of interest" description="Disordered" evidence="8">
    <location>
        <begin position="84"/>
        <end position="105"/>
    </location>
</feature>
<dbReference type="InterPro" id="IPR032710">
    <property type="entry name" value="NTF2-like_dom_sf"/>
</dbReference>
<dbReference type="Proteomes" id="UP000315983">
    <property type="component" value="Unassembled WGS sequence"/>
</dbReference>
<evidence type="ECO:0000256" key="8">
    <source>
        <dbReference type="SAM" id="MobiDB-lite"/>
    </source>
</evidence>
<organism evidence="13 14">
    <name type="scientific">Salinispora arenicola</name>
    <dbReference type="NCBI Taxonomy" id="168697"/>
    <lineage>
        <taxon>Bacteria</taxon>
        <taxon>Bacillati</taxon>
        <taxon>Actinomycetota</taxon>
        <taxon>Actinomycetes</taxon>
        <taxon>Micromonosporales</taxon>
        <taxon>Micromonosporaceae</taxon>
        <taxon>Salinispora</taxon>
    </lineage>
</organism>
<dbReference type="Pfam" id="PF12680">
    <property type="entry name" value="SnoaL_2"/>
    <property type="match status" value="1"/>
</dbReference>
<dbReference type="GO" id="GO:0003677">
    <property type="term" value="F:DNA binding"/>
    <property type="evidence" value="ECO:0007669"/>
    <property type="project" value="UniProtKB-KW"/>
</dbReference>
<dbReference type="CDD" id="cd06171">
    <property type="entry name" value="Sigma70_r4"/>
    <property type="match status" value="1"/>
</dbReference>
<dbReference type="NCBIfam" id="TIGR02937">
    <property type="entry name" value="sigma70-ECF"/>
    <property type="match status" value="1"/>
</dbReference>
<dbReference type="SUPFAM" id="SSF54427">
    <property type="entry name" value="NTF2-like"/>
    <property type="match status" value="1"/>
</dbReference>
<evidence type="ECO:0000313" key="15">
    <source>
        <dbReference type="Proteomes" id="UP000677457"/>
    </source>
</evidence>
<evidence type="ECO:0000259" key="9">
    <source>
        <dbReference type="Pfam" id="PF04542"/>
    </source>
</evidence>
<dbReference type="InterPro" id="IPR037401">
    <property type="entry name" value="SnoaL-like"/>
</dbReference>
<dbReference type="Pfam" id="PF08281">
    <property type="entry name" value="Sigma70_r4_2"/>
    <property type="match status" value="1"/>
</dbReference>
<comment type="similarity">
    <text evidence="1 7">Belongs to the sigma-70 factor family. ECF subfamily.</text>
</comment>
<feature type="domain" description="SnoaL-like" evidence="11">
    <location>
        <begin position="210"/>
        <end position="298"/>
    </location>
</feature>
<dbReference type="EMBL" id="VFOL01000001">
    <property type="protein sequence ID" value="TQL36131.1"/>
    <property type="molecule type" value="Genomic_DNA"/>
</dbReference>
<dbReference type="Pfam" id="PF04542">
    <property type="entry name" value="Sigma70_r2"/>
    <property type="match status" value="1"/>
</dbReference>
<dbReference type="Proteomes" id="UP000677457">
    <property type="component" value="Unassembled WGS sequence"/>
</dbReference>
<dbReference type="GeneID" id="93770522"/>
<dbReference type="InterPro" id="IPR014305">
    <property type="entry name" value="RNA_pol_sigma-G_actinobac"/>
</dbReference>
<dbReference type="SUPFAM" id="SSF88946">
    <property type="entry name" value="Sigma2 domain of RNA polymerase sigma factors"/>
    <property type="match status" value="1"/>
</dbReference>
<keyword evidence="6 7" id="KW-0804">Transcription</keyword>
<dbReference type="NCBIfam" id="NF006089">
    <property type="entry name" value="PRK08241.1"/>
    <property type="match status" value="1"/>
</dbReference>
<dbReference type="EMBL" id="BOQM01000009">
    <property type="protein sequence ID" value="GIM83731.1"/>
    <property type="molecule type" value="Genomic_DNA"/>
</dbReference>
<evidence type="ECO:0000256" key="6">
    <source>
        <dbReference type="ARBA" id="ARBA00023163"/>
    </source>
</evidence>
<reference evidence="12 15" key="2">
    <citation type="submission" date="2021-03" db="EMBL/GenBank/DDBJ databases">
        <title>Whole genome shotgun sequence of Salinispora arenicola NBRC 105043.</title>
        <authorList>
            <person name="Komaki H."/>
            <person name="Tamura T."/>
        </authorList>
    </citation>
    <scope>NUCLEOTIDE SEQUENCE [LARGE SCALE GENOMIC DNA]</scope>
    <source>
        <strain evidence="12 15">NBRC 105043</strain>
    </source>
</reference>
<evidence type="ECO:0000313" key="12">
    <source>
        <dbReference type="EMBL" id="GIM83731.1"/>
    </source>
</evidence>
<dbReference type="PANTHER" id="PTHR43133:SF65">
    <property type="entry name" value="ECF RNA POLYMERASE SIGMA FACTOR SIGG"/>
    <property type="match status" value="1"/>
</dbReference>
<dbReference type="InterPro" id="IPR036388">
    <property type="entry name" value="WH-like_DNA-bd_sf"/>
</dbReference>
<keyword evidence="15" id="KW-1185">Reference proteome</keyword>
<evidence type="ECO:0000256" key="3">
    <source>
        <dbReference type="ARBA" id="ARBA00023015"/>
    </source>
</evidence>
<dbReference type="GO" id="GO:0006352">
    <property type="term" value="P:DNA-templated transcription initiation"/>
    <property type="evidence" value="ECO:0007669"/>
    <property type="project" value="InterPro"/>
</dbReference>
<dbReference type="InterPro" id="IPR014284">
    <property type="entry name" value="RNA_pol_sigma-70_dom"/>
</dbReference>